<dbReference type="Pfam" id="PF06522">
    <property type="entry name" value="B12D"/>
    <property type="match status" value="1"/>
</dbReference>
<comment type="caution">
    <text evidence="2">The sequence shown here is derived from an EMBL/GenBank/DDBJ whole genome shotgun (WGS) entry which is preliminary data.</text>
</comment>
<name>A0AAN7YQW1_9MYCE</name>
<evidence type="ECO:0000256" key="1">
    <source>
        <dbReference type="SAM" id="Phobius"/>
    </source>
</evidence>
<evidence type="ECO:0000313" key="3">
    <source>
        <dbReference type="Proteomes" id="UP001344447"/>
    </source>
</evidence>
<accession>A0AAN7YQW1</accession>
<dbReference type="AlphaFoldDB" id="A0AAN7YQW1"/>
<protein>
    <submittedName>
        <fullName evidence="2">Uncharacterized protein</fullName>
    </submittedName>
</protein>
<dbReference type="InterPro" id="IPR010530">
    <property type="entry name" value="B12D"/>
</dbReference>
<keyword evidence="1" id="KW-1133">Transmembrane helix</keyword>
<proteinExistence type="predicted"/>
<evidence type="ECO:0000313" key="2">
    <source>
        <dbReference type="EMBL" id="KAK5580729.1"/>
    </source>
</evidence>
<reference evidence="2 3" key="1">
    <citation type="submission" date="2023-11" db="EMBL/GenBank/DDBJ databases">
        <title>Dfirmibasis_genome.</title>
        <authorList>
            <person name="Edelbroek B."/>
            <person name="Kjellin J."/>
            <person name="Jerlstrom-Hultqvist J."/>
            <person name="Soderbom F."/>
        </authorList>
    </citation>
    <scope>NUCLEOTIDE SEQUENCE [LARGE SCALE GENOMIC DNA]</scope>
    <source>
        <strain evidence="2 3">TNS-C-14</strain>
    </source>
</reference>
<keyword evidence="3" id="KW-1185">Reference proteome</keyword>
<keyword evidence="1" id="KW-0472">Membrane</keyword>
<organism evidence="2 3">
    <name type="scientific">Dictyostelium firmibasis</name>
    <dbReference type="NCBI Taxonomy" id="79012"/>
    <lineage>
        <taxon>Eukaryota</taxon>
        <taxon>Amoebozoa</taxon>
        <taxon>Evosea</taxon>
        <taxon>Eumycetozoa</taxon>
        <taxon>Dictyostelia</taxon>
        <taxon>Dictyosteliales</taxon>
        <taxon>Dictyosteliaceae</taxon>
        <taxon>Dictyostelium</taxon>
    </lineage>
</organism>
<keyword evidence="1" id="KW-0812">Transmembrane</keyword>
<dbReference type="EMBL" id="JAVFKY010000002">
    <property type="protein sequence ID" value="KAK5580729.1"/>
    <property type="molecule type" value="Genomic_DNA"/>
</dbReference>
<gene>
    <name evidence="2" type="ORF">RB653_000753</name>
</gene>
<dbReference type="Proteomes" id="UP001344447">
    <property type="component" value="Unassembled WGS sequence"/>
</dbReference>
<sequence>MARIDYATAPLFVIVGVAVAFTAGVGYKRLATDQDISLTRKGQMLWKDNPTPKFVDRNTSMSYFKTIETGKFLKE</sequence>
<feature type="transmembrane region" description="Helical" evidence="1">
    <location>
        <begin position="6"/>
        <end position="27"/>
    </location>
</feature>